<dbReference type="InterPro" id="IPR014001">
    <property type="entry name" value="Helicase_ATP-bd"/>
</dbReference>
<dbReference type="PANTHER" id="PTHR11472:SF34">
    <property type="entry name" value="REGULATOR OF TELOMERE ELONGATION HELICASE 1"/>
    <property type="match status" value="1"/>
</dbReference>
<evidence type="ECO:0000256" key="8">
    <source>
        <dbReference type="ARBA" id="ARBA00023004"/>
    </source>
</evidence>
<evidence type="ECO:0000259" key="14">
    <source>
        <dbReference type="PROSITE" id="PS51192"/>
    </source>
</evidence>
<dbReference type="InterPro" id="IPR027417">
    <property type="entry name" value="P-loop_NTPase"/>
</dbReference>
<keyword evidence="11" id="KW-0234">DNA repair</keyword>
<gene>
    <name evidence="16" type="ORF">SAMN04488528_10536</name>
</gene>
<accession>A0A1I1B327</accession>
<dbReference type="PANTHER" id="PTHR11472">
    <property type="entry name" value="DNA REPAIR DEAD HELICASE RAD3/XP-D SUBFAMILY MEMBER"/>
    <property type="match status" value="1"/>
</dbReference>
<dbReference type="SUPFAM" id="SSF52540">
    <property type="entry name" value="P-loop containing nucleoside triphosphate hydrolases"/>
    <property type="match status" value="2"/>
</dbReference>
<dbReference type="AlphaFoldDB" id="A0A1I1B327"/>
<dbReference type="SMART" id="SM00488">
    <property type="entry name" value="DEXDc2"/>
    <property type="match status" value="1"/>
</dbReference>
<keyword evidence="12" id="KW-0413">Isomerase</keyword>
<proteinExistence type="inferred from homology"/>
<evidence type="ECO:0000313" key="16">
    <source>
        <dbReference type="EMBL" id="SFB42933.1"/>
    </source>
</evidence>
<dbReference type="GO" id="GO:0006281">
    <property type="term" value="P:DNA repair"/>
    <property type="evidence" value="ECO:0007669"/>
    <property type="project" value="UniProtKB-KW"/>
</dbReference>
<keyword evidence="5" id="KW-0378">Hydrolase</keyword>
<dbReference type="EMBL" id="FOKI01000053">
    <property type="protein sequence ID" value="SFB42933.1"/>
    <property type="molecule type" value="Genomic_DNA"/>
</dbReference>
<evidence type="ECO:0000256" key="9">
    <source>
        <dbReference type="ARBA" id="ARBA00023014"/>
    </source>
</evidence>
<dbReference type="InterPro" id="IPR014013">
    <property type="entry name" value="Helic_SF1/SF2_ATP-bd_DinG/Rad3"/>
</dbReference>
<keyword evidence="10" id="KW-0238">DNA-binding</keyword>
<keyword evidence="2" id="KW-0479">Metal-binding</keyword>
<evidence type="ECO:0000256" key="2">
    <source>
        <dbReference type="ARBA" id="ARBA00022723"/>
    </source>
</evidence>
<evidence type="ECO:0000256" key="4">
    <source>
        <dbReference type="ARBA" id="ARBA00022763"/>
    </source>
</evidence>
<dbReference type="GO" id="GO:0051539">
    <property type="term" value="F:4 iron, 4 sulfur cluster binding"/>
    <property type="evidence" value="ECO:0007669"/>
    <property type="project" value="UniProtKB-KW"/>
</dbReference>
<organism evidence="16 17">
    <name type="scientific">Clostridium frigidicarnis</name>
    <dbReference type="NCBI Taxonomy" id="84698"/>
    <lineage>
        <taxon>Bacteria</taxon>
        <taxon>Bacillati</taxon>
        <taxon>Bacillota</taxon>
        <taxon>Clostridia</taxon>
        <taxon>Eubacteriales</taxon>
        <taxon>Clostridiaceae</taxon>
        <taxon>Clostridium</taxon>
    </lineage>
</organism>
<evidence type="ECO:0000256" key="12">
    <source>
        <dbReference type="ARBA" id="ARBA00023235"/>
    </source>
</evidence>
<sequence length="761" mass="88365">MYLVKLSVRELVEFALRGGSIDSTFKGTSVMQEGIKAHHIVQEKQGENYKKELSIKGEINYDNFTFLIDGRCDGLINEDSEITIDEIKSTSKDLMFIDEDYNLAHWAQGKVYAYIYGINNSIEKISVQITYVNTDNYTEKKFKKTFNIGELKEFVDNLLQRYLVLASLKANFNDIRNETIAASDFPFENYRNGQRDLAVMAYKSIKDKKRLFAKAPTGIGKTISTIFPAVKSIGEGNIDKIMYLTAKTITRTVAENTLNILRDKGLKIKSITLTAKEKICFNEEVNCNKENCIYADGYYDRVNDAIIEVLSNRDELTRDVIEEYSKKYKLCPFEFSLDLSTLCDVIICDYNYVFDPRVSLKRYSDDETKTCAILVDEAHNLVDRARGMFSASVEKTEVLKCRNIFKDIDNNIYKLLGNINKELLKIRKENQDANSYDKEKPKDLISLITKFIPKAELWLAKNQKINGHKELLDLYFKFNSFIRIYKFYDKRYVTMIERDRLECKVTLFCLDPSKLLKEITKQYKGCIMFSATLAPIEYYKEILGGEEEDYTLQLKSPFKRENLEIFITPISTRYKHRERTYSYICKNISMLLDARPGNYLVFFPSYSYMNKVYESFAQINPNVKTIVQEGEMDEKEREEFLRKFDEDNKGTFVGFAVLGGIFSEGIDLKGDRLNGAIIVGVGLPQICLERDIIKNYYDELEKQGYDYSYVYPGMNKIMQAAGRIIRTEQDEGTLLLIDDRFLSDKYIGLMPYEWLHFKVIK</sequence>
<keyword evidence="3" id="KW-0547">Nucleotide-binding</keyword>
<dbReference type="GO" id="GO:0043139">
    <property type="term" value="F:5'-3' DNA helicase activity"/>
    <property type="evidence" value="ECO:0007669"/>
    <property type="project" value="UniProtKB-EC"/>
</dbReference>
<dbReference type="Gene3D" id="1.10.30.20">
    <property type="entry name" value="Bacterial XPD DNA helicase, FeS cluster domain"/>
    <property type="match status" value="1"/>
</dbReference>
<keyword evidence="9" id="KW-0411">Iron-sulfur</keyword>
<evidence type="ECO:0000256" key="5">
    <source>
        <dbReference type="ARBA" id="ARBA00022801"/>
    </source>
</evidence>
<dbReference type="GO" id="GO:0003677">
    <property type="term" value="F:DNA binding"/>
    <property type="evidence" value="ECO:0007669"/>
    <property type="project" value="UniProtKB-KW"/>
</dbReference>
<dbReference type="SMART" id="SM00491">
    <property type="entry name" value="HELICc2"/>
    <property type="match status" value="1"/>
</dbReference>
<dbReference type="InterPro" id="IPR010614">
    <property type="entry name" value="RAD3-like_helicase_DEAD"/>
</dbReference>
<dbReference type="Pfam" id="PF06733">
    <property type="entry name" value="DEAD_2"/>
    <property type="match status" value="1"/>
</dbReference>
<evidence type="ECO:0000256" key="7">
    <source>
        <dbReference type="ARBA" id="ARBA00022840"/>
    </source>
</evidence>
<dbReference type="GO" id="GO:0005524">
    <property type="term" value="F:ATP binding"/>
    <property type="evidence" value="ECO:0007669"/>
    <property type="project" value="UniProtKB-KW"/>
</dbReference>
<dbReference type="GO" id="GO:0046872">
    <property type="term" value="F:metal ion binding"/>
    <property type="evidence" value="ECO:0007669"/>
    <property type="project" value="UniProtKB-KW"/>
</dbReference>
<name>A0A1I1B327_9CLOT</name>
<keyword evidence="7" id="KW-0067">ATP-binding</keyword>
<keyword evidence="1" id="KW-0004">4Fe-4S</keyword>
<dbReference type="RefSeq" id="WP_090043055.1">
    <property type="nucleotide sequence ID" value="NZ_FOKI01000053.1"/>
</dbReference>
<evidence type="ECO:0000256" key="6">
    <source>
        <dbReference type="ARBA" id="ARBA00022806"/>
    </source>
</evidence>
<evidence type="ECO:0000259" key="15">
    <source>
        <dbReference type="PROSITE" id="PS51193"/>
    </source>
</evidence>
<dbReference type="STRING" id="84698.SAMN04488528_10536"/>
<evidence type="ECO:0000256" key="1">
    <source>
        <dbReference type="ARBA" id="ARBA00022485"/>
    </source>
</evidence>
<dbReference type="Gene3D" id="3.40.50.300">
    <property type="entry name" value="P-loop containing nucleotide triphosphate hydrolases"/>
    <property type="match status" value="2"/>
</dbReference>
<keyword evidence="17" id="KW-1185">Reference proteome</keyword>
<evidence type="ECO:0000256" key="13">
    <source>
        <dbReference type="ARBA" id="ARBA00038058"/>
    </source>
</evidence>
<keyword evidence="6" id="KW-0347">Helicase</keyword>
<dbReference type="Pfam" id="PF13307">
    <property type="entry name" value="Helicase_C_2"/>
    <property type="match status" value="1"/>
</dbReference>
<evidence type="ECO:0000256" key="11">
    <source>
        <dbReference type="ARBA" id="ARBA00023204"/>
    </source>
</evidence>
<dbReference type="Gene3D" id="1.10.275.40">
    <property type="match status" value="1"/>
</dbReference>
<dbReference type="InterPro" id="IPR045028">
    <property type="entry name" value="DinG/Rad3-like"/>
</dbReference>
<dbReference type="Gene3D" id="3.90.320.10">
    <property type="match status" value="1"/>
</dbReference>
<dbReference type="InterPro" id="IPR042493">
    <property type="entry name" value="XPD_DNA_FeS"/>
</dbReference>
<dbReference type="GO" id="GO:0016818">
    <property type="term" value="F:hydrolase activity, acting on acid anhydrides, in phosphorus-containing anhydrides"/>
    <property type="evidence" value="ECO:0007669"/>
    <property type="project" value="InterPro"/>
</dbReference>
<keyword evidence="4" id="KW-0227">DNA damage</keyword>
<evidence type="ECO:0000256" key="3">
    <source>
        <dbReference type="ARBA" id="ARBA00022741"/>
    </source>
</evidence>
<protein>
    <submittedName>
        <fullName evidence="16">DNA excision repair protein ERCC-2</fullName>
    </submittedName>
</protein>
<evidence type="ECO:0000313" key="17">
    <source>
        <dbReference type="Proteomes" id="UP000198619"/>
    </source>
</evidence>
<dbReference type="InterPro" id="IPR006555">
    <property type="entry name" value="ATP-dep_Helicase_C"/>
</dbReference>
<dbReference type="PROSITE" id="PS51193">
    <property type="entry name" value="HELICASE_ATP_BIND_2"/>
    <property type="match status" value="1"/>
</dbReference>
<dbReference type="PROSITE" id="PS51192">
    <property type="entry name" value="HELICASE_ATP_BIND_1"/>
    <property type="match status" value="1"/>
</dbReference>
<feature type="domain" description="Helicase ATP-binding" evidence="14">
    <location>
        <begin position="202"/>
        <end position="411"/>
    </location>
</feature>
<feature type="domain" description="Helicase ATP-binding" evidence="15">
    <location>
        <begin position="180"/>
        <end position="440"/>
    </location>
</feature>
<reference evidence="16 17" key="1">
    <citation type="submission" date="2016-10" db="EMBL/GenBank/DDBJ databases">
        <authorList>
            <person name="de Groot N.N."/>
        </authorList>
    </citation>
    <scope>NUCLEOTIDE SEQUENCE [LARGE SCALE GENOMIC DNA]</scope>
    <source>
        <strain evidence="16 17">DSM 12271</strain>
    </source>
</reference>
<comment type="similarity">
    <text evidence="13">Belongs to the helicase family. DinG subfamily.</text>
</comment>
<dbReference type="InterPro" id="IPR006554">
    <property type="entry name" value="Helicase-like_DEXD_c2"/>
</dbReference>
<dbReference type="OrthoDB" id="9765586at2"/>
<evidence type="ECO:0000256" key="10">
    <source>
        <dbReference type="ARBA" id="ARBA00023125"/>
    </source>
</evidence>
<keyword evidence="8" id="KW-0408">Iron</keyword>
<dbReference type="Proteomes" id="UP000198619">
    <property type="component" value="Unassembled WGS sequence"/>
</dbReference>
<dbReference type="InterPro" id="IPR011604">
    <property type="entry name" value="PDDEXK-like_dom_sf"/>
</dbReference>